<evidence type="ECO:0000313" key="1">
    <source>
        <dbReference type="EMBL" id="KAK9223212.1"/>
    </source>
</evidence>
<dbReference type="Proteomes" id="UP001428341">
    <property type="component" value="Unassembled WGS sequence"/>
</dbReference>
<keyword evidence="2" id="KW-1185">Reference proteome</keyword>
<reference evidence="1 2" key="1">
    <citation type="submission" date="2024-05" db="EMBL/GenBank/DDBJ databases">
        <title>Haplotype-resolved chromosome-level genome assembly of Huyou (Citrus changshanensis).</title>
        <authorList>
            <person name="Miao C."/>
            <person name="Chen W."/>
            <person name="Wu Y."/>
            <person name="Wang L."/>
            <person name="Zhao S."/>
            <person name="Grierson D."/>
            <person name="Xu C."/>
            <person name="Chen K."/>
        </authorList>
    </citation>
    <scope>NUCLEOTIDE SEQUENCE [LARGE SCALE GENOMIC DNA]</scope>
    <source>
        <strain evidence="1">01-14</strain>
        <tissue evidence="1">Leaf</tissue>
    </source>
</reference>
<proteinExistence type="predicted"/>
<name>A0AAP0QY42_9ROSI</name>
<evidence type="ECO:0000313" key="2">
    <source>
        <dbReference type="Proteomes" id="UP001428341"/>
    </source>
</evidence>
<accession>A0AAP0QY42</accession>
<comment type="caution">
    <text evidence="1">The sequence shown here is derived from an EMBL/GenBank/DDBJ whole genome shotgun (WGS) entry which is preliminary data.</text>
</comment>
<dbReference type="EMBL" id="JBCGBO010000002">
    <property type="protein sequence ID" value="KAK9223212.1"/>
    <property type="molecule type" value="Genomic_DNA"/>
</dbReference>
<gene>
    <name evidence="1" type="ORF">WN944_011654</name>
</gene>
<protein>
    <submittedName>
        <fullName evidence="1">Uncharacterized protein</fullName>
    </submittedName>
</protein>
<sequence length="168" mass="18143">MPDFQVLELEVGDDDGTLLLEEKDTLDEEKKEESLREGNVALFFSGSEEVCLATVYTLNTIPDGLGAAARFSNTLGAGKLKAASVAVKAQHKGSCGPRQNHGYSDVFISCIGQLENCAFCWQALRAYVDLGTYYVFGIPVAAALGFLFKLRGPAPWIGLQAAMEPLFD</sequence>
<organism evidence="1 2">
    <name type="scientific">Citrus x changshan-huyou</name>
    <dbReference type="NCBI Taxonomy" id="2935761"/>
    <lineage>
        <taxon>Eukaryota</taxon>
        <taxon>Viridiplantae</taxon>
        <taxon>Streptophyta</taxon>
        <taxon>Embryophyta</taxon>
        <taxon>Tracheophyta</taxon>
        <taxon>Spermatophyta</taxon>
        <taxon>Magnoliopsida</taxon>
        <taxon>eudicotyledons</taxon>
        <taxon>Gunneridae</taxon>
        <taxon>Pentapetalae</taxon>
        <taxon>rosids</taxon>
        <taxon>malvids</taxon>
        <taxon>Sapindales</taxon>
        <taxon>Rutaceae</taxon>
        <taxon>Aurantioideae</taxon>
        <taxon>Citrus</taxon>
    </lineage>
</organism>
<dbReference type="AlphaFoldDB" id="A0AAP0QY42"/>